<name>A0A6M3IDG8_9ZZZZ</name>
<sequence length="79" mass="8750">MLEAIPKEDSYTGFQARKAVLPKGITHKQSHYAQTVADNPEIVEKVIEEAIEKGAVPTTKEVLKEVAKEKHLEGIIMHG</sequence>
<dbReference type="AlphaFoldDB" id="A0A6M3IDG8"/>
<accession>A0A6M3IDG8</accession>
<dbReference type="EMBL" id="MT141162">
    <property type="protein sequence ID" value="QJA55490.1"/>
    <property type="molecule type" value="Genomic_DNA"/>
</dbReference>
<evidence type="ECO:0000313" key="2">
    <source>
        <dbReference type="EMBL" id="QJA75780.1"/>
    </source>
</evidence>
<proteinExistence type="predicted"/>
<dbReference type="EMBL" id="MT142185">
    <property type="protein sequence ID" value="QJA75780.1"/>
    <property type="molecule type" value="Genomic_DNA"/>
</dbReference>
<gene>
    <name evidence="2" type="ORF">MM415A01708_0003</name>
    <name evidence="1" type="ORF">MM415B02040_0009</name>
</gene>
<evidence type="ECO:0000313" key="1">
    <source>
        <dbReference type="EMBL" id="QJA55490.1"/>
    </source>
</evidence>
<protein>
    <submittedName>
        <fullName evidence="1">Uncharacterized protein</fullName>
    </submittedName>
</protein>
<organism evidence="1">
    <name type="scientific">viral metagenome</name>
    <dbReference type="NCBI Taxonomy" id="1070528"/>
    <lineage>
        <taxon>unclassified sequences</taxon>
        <taxon>metagenomes</taxon>
        <taxon>organismal metagenomes</taxon>
    </lineage>
</organism>
<reference evidence="1" key="1">
    <citation type="submission" date="2020-03" db="EMBL/GenBank/DDBJ databases">
        <title>The deep terrestrial virosphere.</title>
        <authorList>
            <person name="Holmfeldt K."/>
            <person name="Nilsson E."/>
            <person name="Simone D."/>
            <person name="Lopez-Fernandez M."/>
            <person name="Wu X."/>
            <person name="de Brujin I."/>
            <person name="Lundin D."/>
            <person name="Andersson A."/>
            <person name="Bertilsson S."/>
            <person name="Dopson M."/>
        </authorList>
    </citation>
    <scope>NUCLEOTIDE SEQUENCE</scope>
    <source>
        <strain evidence="2">MM415A01708</strain>
        <strain evidence="1">MM415B02040</strain>
    </source>
</reference>